<dbReference type="GO" id="GO:0000976">
    <property type="term" value="F:transcription cis-regulatory region binding"/>
    <property type="evidence" value="ECO:0007669"/>
    <property type="project" value="TreeGrafter"/>
</dbReference>
<dbReference type="InterPro" id="IPR028082">
    <property type="entry name" value="Peripla_BP_I"/>
</dbReference>
<evidence type="ECO:0000256" key="2">
    <source>
        <dbReference type="ARBA" id="ARBA00023125"/>
    </source>
</evidence>
<dbReference type="PANTHER" id="PTHR30146:SF138">
    <property type="entry name" value="TRANSCRIPTIONAL REGULATORY PROTEIN"/>
    <property type="match status" value="1"/>
</dbReference>
<keyword evidence="2" id="KW-0238">DNA-binding</keyword>
<sequence>MSGSAAEAARDPVRTGSAVTITDVARVAGVSTATVSRALAQPDSVRGPTRARVLQAIRELGYVPNAAARSLRRGRTRTVLIVVPKRANPPFFAEVLRGIDVTLAAAGYSAIMGNLDEDGARERQLAELVFSGHIDGVIVLSGILPRIDDRSILEAAIPIVSACAPIDQRGYSVLTDEGEAIVAALHHLIELGHRRLAHLAGPDGNFNAETRWNALKRFMSGQTEPGITLEKLQGQFTFEGGEEAAAAFLALDPAPTGVVACSDEAAISFMKALRAAGRRVPQDVSIVGFDGIEFADYCEPALTTVCQPRFLIGETAARQLLAFLDGNGPTERHVVLPNQLRVAGSSAPPPA</sequence>
<accession>A0A1H0D190</accession>
<dbReference type="PROSITE" id="PS00356">
    <property type="entry name" value="HTH_LACI_1"/>
    <property type="match status" value="1"/>
</dbReference>
<dbReference type="Pfam" id="PF00356">
    <property type="entry name" value="LacI"/>
    <property type="match status" value="1"/>
</dbReference>
<dbReference type="InterPro" id="IPR046335">
    <property type="entry name" value="LacI/GalR-like_sensor"/>
</dbReference>
<dbReference type="PROSITE" id="PS50932">
    <property type="entry name" value="HTH_LACI_2"/>
    <property type="match status" value="1"/>
</dbReference>
<dbReference type="Pfam" id="PF13377">
    <property type="entry name" value="Peripla_BP_3"/>
    <property type="match status" value="1"/>
</dbReference>
<proteinExistence type="predicted"/>
<evidence type="ECO:0000259" key="4">
    <source>
        <dbReference type="PROSITE" id="PS50932"/>
    </source>
</evidence>
<evidence type="ECO:0000256" key="3">
    <source>
        <dbReference type="ARBA" id="ARBA00023163"/>
    </source>
</evidence>
<evidence type="ECO:0000256" key="1">
    <source>
        <dbReference type="ARBA" id="ARBA00023015"/>
    </source>
</evidence>
<dbReference type="RefSeq" id="WP_170842438.1">
    <property type="nucleotide sequence ID" value="NZ_FNIT01000001.1"/>
</dbReference>
<evidence type="ECO:0000313" key="5">
    <source>
        <dbReference type="EMBL" id="SDN63806.1"/>
    </source>
</evidence>
<dbReference type="CDD" id="cd01392">
    <property type="entry name" value="HTH_LacI"/>
    <property type="match status" value="1"/>
</dbReference>
<name>A0A1H0D190_9HYPH</name>
<keyword evidence="1" id="KW-0805">Transcription regulation</keyword>
<dbReference type="InterPro" id="IPR000843">
    <property type="entry name" value="HTH_LacI"/>
</dbReference>
<dbReference type="SMART" id="SM00354">
    <property type="entry name" value="HTH_LACI"/>
    <property type="match status" value="1"/>
</dbReference>
<dbReference type="EMBL" id="FNIT01000001">
    <property type="protein sequence ID" value="SDN63806.1"/>
    <property type="molecule type" value="Genomic_DNA"/>
</dbReference>
<keyword evidence="3" id="KW-0804">Transcription</keyword>
<dbReference type="PANTHER" id="PTHR30146">
    <property type="entry name" value="LACI-RELATED TRANSCRIPTIONAL REPRESSOR"/>
    <property type="match status" value="1"/>
</dbReference>
<dbReference type="InterPro" id="IPR010982">
    <property type="entry name" value="Lambda_DNA-bd_dom_sf"/>
</dbReference>
<dbReference type="Gene3D" id="3.40.50.2300">
    <property type="match status" value="2"/>
</dbReference>
<gene>
    <name evidence="5" type="ORF">SAMN05192530_101549</name>
</gene>
<dbReference type="SUPFAM" id="SSF47413">
    <property type="entry name" value="lambda repressor-like DNA-binding domains"/>
    <property type="match status" value="1"/>
</dbReference>
<reference evidence="5 6" key="1">
    <citation type="submission" date="2016-10" db="EMBL/GenBank/DDBJ databases">
        <authorList>
            <person name="de Groot N.N."/>
        </authorList>
    </citation>
    <scope>NUCLEOTIDE SEQUENCE [LARGE SCALE GENOMIC DNA]</scope>
    <source>
        <strain evidence="6">L7-484,KACC 16230,DSM 25025</strain>
    </source>
</reference>
<dbReference type="GO" id="GO:0003700">
    <property type="term" value="F:DNA-binding transcription factor activity"/>
    <property type="evidence" value="ECO:0007669"/>
    <property type="project" value="TreeGrafter"/>
</dbReference>
<keyword evidence="6" id="KW-1185">Reference proteome</keyword>
<organism evidence="5 6">
    <name type="scientific">Aureimonas jatrophae</name>
    <dbReference type="NCBI Taxonomy" id="1166073"/>
    <lineage>
        <taxon>Bacteria</taxon>
        <taxon>Pseudomonadati</taxon>
        <taxon>Pseudomonadota</taxon>
        <taxon>Alphaproteobacteria</taxon>
        <taxon>Hyphomicrobiales</taxon>
        <taxon>Aurantimonadaceae</taxon>
        <taxon>Aureimonas</taxon>
    </lineage>
</organism>
<dbReference type="SUPFAM" id="SSF53822">
    <property type="entry name" value="Periplasmic binding protein-like I"/>
    <property type="match status" value="1"/>
</dbReference>
<dbReference type="STRING" id="1166073.SAMN05192530_101549"/>
<dbReference type="Gene3D" id="1.10.260.40">
    <property type="entry name" value="lambda repressor-like DNA-binding domains"/>
    <property type="match status" value="1"/>
</dbReference>
<feature type="domain" description="HTH lacI-type" evidence="4">
    <location>
        <begin position="19"/>
        <end position="73"/>
    </location>
</feature>
<dbReference type="AlphaFoldDB" id="A0A1H0D190"/>
<dbReference type="Proteomes" id="UP000198793">
    <property type="component" value="Unassembled WGS sequence"/>
</dbReference>
<protein>
    <submittedName>
        <fullName evidence="5">Transcriptional regulator, LacI family</fullName>
    </submittedName>
</protein>
<dbReference type="CDD" id="cd06284">
    <property type="entry name" value="PBP1_LacI-like"/>
    <property type="match status" value="1"/>
</dbReference>
<evidence type="ECO:0000313" key="6">
    <source>
        <dbReference type="Proteomes" id="UP000198793"/>
    </source>
</evidence>